<comment type="caution">
    <text evidence="1">The sequence shown here is derived from an EMBL/GenBank/DDBJ whole genome shotgun (WGS) entry which is preliminary data.</text>
</comment>
<gene>
    <name evidence="1" type="ORF">BOO71_0001627</name>
</gene>
<accession>A0A1U7P3L9</accession>
<dbReference type="EMBL" id="MSTI01000020">
    <property type="protein sequence ID" value="OLV19754.1"/>
    <property type="molecule type" value="Genomic_DNA"/>
</dbReference>
<reference evidence="1 2" key="1">
    <citation type="submission" date="2017-01" db="EMBL/GenBank/DDBJ databases">
        <title>Genome Analysis of Deinococcus marmoris KOPRI26562.</title>
        <authorList>
            <person name="Kim J.H."/>
            <person name="Oh H.-M."/>
        </authorList>
    </citation>
    <scope>NUCLEOTIDE SEQUENCE [LARGE SCALE GENOMIC DNA]</scope>
    <source>
        <strain evidence="1 2">KOPRI26562</strain>
    </source>
</reference>
<protein>
    <submittedName>
        <fullName evidence="1">Uncharacterized protein</fullName>
    </submittedName>
</protein>
<proteinExistence type="predicted"/>
<keyword evidence="2" id="KW-1185">Reference proteome</keyword>
<evidence type="ECO:0000313" key="1">
    <source>
        <dbReference type="EMBL" id="OLV19754.1"/>
    </source>
</evidence>
<sequence length="397" mass="45899">MHLRFRQSILQISDRIRSYFEGDRSNIDDLLVIQLTLVKYIKYYEKRISEIKAEEGQQKLKLKIGMVSKENAAIIKIRIKNFRYKKDHYKNSIYILRSLGDYIAFSLFDPWDLKPLTFSDSSGNISGKSGLRNEIKILKAIFSNGSECILNNITNTIRHGDITVNIEGFPLIMEIKSSSSEGKRASRQIENINNIMEYLYSGETTNIYGLEDRDEQKMIRVSAYKEPEYYISELQDAVTRAYEFGTGLVFVGNEAAIVASTDSKISLPANILDKWKSEEIRTQIINSYKFKIRSLTPFWMSFSSDSHVCDIYSGDLVVAIFLNISHLKRIAYTNDYNLDTLEDDEWAFSLAQVGEPENKMFISHIHMSRIFFEFLRPEWLIENSINTYETSNPLGNT</sequence>
<organism evidence="1 2">
    <name type="scientific">Deinococcus marmoris</name>
    <dbReference type="NCBI Taxonomy" id="249408"/>
    <lineage>
        <taxon>Bacteria</taxon>
        <taxon>Thermotogati</taxon>
        <taxon>Deinococcota</taxon>
        <taxon>Deinococci</taxon>
        <taxon>Deinococcales</taxon>
        <taxon>Deinococcaceae</taxon>
        <taxon>Deinococcus</taxon>
    </lineage>
</organism>
<evidence type="ECO:0000313" key="2">
    <source>
        <dbReference type="Proteomes" id="UP000186607"/>
    </source>
</evidence>
<dbReference type="AlphaFoldDB" id="A0A1U7P3L9"/>
<dbReference type="Proteomes" id="UP000186607">
    <property type="component" value="Unassembled WGS sequence"/>
</dbReference>
<name>A0A1U7P3L9_9DEIO</name>